<gene>
    <name evidence="3" type="ORF">ACRE_063170</name>
</gene>
<dbReference type="AlphaFoldDB" id="A0A086T0P8"/>
<dbReference type="InterPro" id="IPR001206">
    <property type="entry name" value="Diacylglycerol_kinase_cat_dom"/>
</dbReference>
<evidence type="ECO:0000259" key="2">
    <source>
        <dbReference type="PROSITE" id="PS50146"/>
    </source>
</evidence>
<accession>A0A086T0P8</accession>
<dbReference type="InterPro" id="IPR017438">
    <property type="entry name" value="ATP-NAD_kinase_N"/>
</dbReference>
<evidence type="ECO:0000256" key="1">
    <source>
        <dbReference type="SAM" id="MobiDB-lite"/>
    </source>
</evidence>
<feature type="region of interest" description="Disordered" evidence="1">
    <location>
        <begin position="284"/>
        <end position="307"/>
    </location>
</feature>
<dbReference type="Gene3D" id="2.60.200.40">
    <property type="match status" value="1"/>
</dbReference>
<dbReference type="GO" id="GO:0001727">
    <property type="term" value="F:lipid kinase activity"/>
    <property type="evidence" value="ECO:0007669"/>
    <property type="project" value="TreeGrafter"/>
</dbReference>
<dbReference type="Gene3D" id="3.40.50.10330">
    <property type="entry name" value="Probable inorganic polyphosphate/atp-NAD kinase, domain 1"/>
    <property type="match status" value="1"/>
</dbReference>
<dbReference type="HOGENOM" id="CLU_021934_0_0_1"/>
<reference evidence="4" key="1">
    <citation type="journal article" date="2014" name="Genome Announc.">
        <title>Genome sequence and annotation of Acremonium chrysogenum, producer of the beta-lactam antibiotic cephalosporin C.</title>
        <authorList>
            <person name="Terfehr D."/>
            <person name="Dahlmann T.A."/>
            <person name="Specht T."/>
            <person name="Zadra I."/>
            <person name="Kuernsteiner H."/>
            <person name="Kueck U."/>
        </authorList>
    </citation>
    <scope>NUCLEOTIDE SEQUENCE [LARGE SCALE GENOMIC DNA]</scope>
    <source>
        <strain evidence="4">ATCC 11550 / CBS 779.69 / DSM 880 / IAM 14645 / JCM 23072 / IMI 49137</strain>
    </source>
</reference>
<dbReference type="GO" id="GO:0046512">
    <property type="term" value="P:sphingosine biosynthetic process"/>
    <property type="evidence" value="ECO:0007669"/>
    <property type="project" value="TreeGrafter"/>
</dbReference>
<feature type="domain" description="DAGKc" evidence="2">
    <location>
        <begin position="183"/>
        <end position="280"/>
    </location>
</feature>
<dbReference type="Pfam" id="PF00781">
    <property type="entry name" value="DAGK_cat"/>
    <property type="match status" value="1"/>
</dbReference>
<evidence type="ECO:0000313" key="4">
    <source>
        <dbReference type="Proteomes" id="UP000029964"/>
    </source>
</evidence>
<dbReference type="PANTHER" id="PTHR12358:SF108">
    <property type="entry name" value="DAGKC DOMAIN-CONTAINING PROTEIN"/>
    <property type="match status" value="1"/>
</dbReference>
<dbReference type="InterPro" id="IPR050187">
    <property type="entry name" value="Lipid_Phosphate_FormReg"/>
</dbReference>
<dbReference type="EMBL" id="JPKY01000081">
    <property type="protein sequence ID" value="KFH42930.1"/>
    <property type="molecule type" value="Genomic_DNA"/>
</dbReference>
<protein>
    <recommendedName>
        <fullName evidence="2">DAGKc domain-containing protein</fullName>
    </recommendedName>
</protein>
<sequence length="508" mass="54845">MADDAPNQLLHPPELVNAGSVQVNDGRLAWTGSPPDSHLTVDNVVLVLKSARNSQGFIICCLKEQPSGESGPPFELVLLRSDTIPDHLRRSHLAVDQLPHHLLESEVDIIVSTKSGTGLALDFWQLVLHPLWKLVQEELGAPPISPAGAAGPQSHHHVLITQDADSVTHFSRRLWSSVRRDPREEEAAKSRTVVLLSGDGGVVDLLNGRSGADDDTPSSLDTRLPSVALLPLGTGNALFHSLHKPAYSNPGPSPLVLGLRTLFQGSPASLPVFRASFSPGAHIVAPGTADNDDDDDGGSLSAGTTAHQPVSHLDGAIVASYGFHASVVYESDTPAYRVHGDKRFGMVAQELLRESHPYTAHVEMRRPSSSSEGPGQLEALPREEHAYVLTTLVSNLERAFTISPASNPLDGQLRTVHFGNVGGARAMEAMMKAYDGGKHVDVRWDDGERIYYEEVDEIRITVEDGEGRWRKFCVDGTTVGVPKGGQMTVKRLEQSPLQILVNPSILKQ</sequence>
<dbReference type="InterPro" id="IPR016064">
    <property type="entry name" value="NAD/diacylglycerol_kinase_sf"/>
</dbReference>
<evidence type="ECO:0000313" key="3">
    <source>
        <dbReference type="EMBL" id="KFH42930.1"/>
    </source>
</evidence>
<dbReference type="Proteomes" id="UP000029964">
    <property type="component" value="Unassembled WGS sequence"/>
</dbReference>
<comment type="caution">
    <text evidence="3">The sequence shown here is derived from an EMBL/GenBank/DDBJ whole genome shotgun (WGS) entry which is preliminary data.</text>
</comment>
<organism evidence="3 4">
    <name type="scientific">Hapsidospora chrysogenum (strain ATCC 11550 / CBS 779.69 / DSM 880 / IAM 14645 / JCM 23072 / IMI 49137)</name>
    <name type="common">Acremonium chrysogenum</name>
    <dbReference type="NCBI Taxonomy" id="857340"/>
    <lineage>
        <taxon>Eukaryota</taxon>
        <taxon>Fungi</taxon>
        <taxon>Dikarya</taxon>
        <taxon>Ascomycota</taxon>
        <taxon>Pezizomycotina</taxon>
        <taxon>Sordariomycetes</taxon>
        <taxon>Hypocreomycetidae</taxon>
        <taxon>Hypocreales</taxon>
        <taxon>Bionectriaceae</taxon>
        <taxon>Hapsidospora</taxon>
    </lineage>
</organism>
<dbReference type="PROSITE" id="PS50146">
    <property type="entry name" value="DAGK"/>
    <property type="match status" value="1"/>
</dbReference>
<dbReference type="PANTHER" id="PTHR12358">
    <property type="entry name" value="SPHINGOSINE KINASE"/>
    <property type="match status" value="1"/>
</dbReference>
<dbReference type="GO" id="GO:0005737">
    <property type="term" value="C:cytoplasm"/>
    <property type="evidence" value="ECO:0007669"/>
    <property type="project" value="TreeGrafter"/>
</dbReference>
<dbReference type="SUPFAM" id="SSF111331">
    <property type="entry name" value="NAD kinase/diacylglycerol kinase-like"/>
    <property type="match status" value="1"/>
</dbReference>
<dbReference type="GO" id="GO:0016020">
    <property type="term" value="C:membrane"/>
    <property type="evidence" value="ECO:0007669"/>
    <property type="project" value="TreeGrafter"/>
</dbReference>
<dbReference type="OrthoDB" id="3853857at2759"/>
<proteinExistence type="predicted"/>
<name>A0A086T0P8_HAPC1</name>
<keyword evidence="4" id="KW-1185">Reference proteome</keyword>